<keyword evidence="6 10" id="KW-0784">Thiamine biosynthesis</keyword>
<comment type="caution">
    <text evidence="10">Lacks conserved residue(s) required for the propagation of feature annotation.</text>
</comment>
<accession>A0A0X2NP92</accession>
<comment type="catalytic activity">
    <reaction evidence="9 10 11">
        <text>2-[(2R,5Z)-2-carboxy-4-methylthiazol-5(2H)-ylidene]ethyl phosphate + 4-amino-2-methyl-5-(diphosphooxymethyl)pyrimidine + 2 H(+) = thiamine phosphate + CO2 + diphosphate</text>
        <dbReference type="Rhea" id="RHEA:47844"/>
        <dbReference type="ChEBI" id="CHEBI:15378"/>
        <dbReference type="ChEBI" id="CHEBI:16526"/>
        <dbReference type="ChEBI" id="CHEBI:33019"/>
        <dbReference type="ChEBI" id="CHEBI:37575"/>
        <dbReference type="ChEBI" id="CHEBI:57841"/>
        <dbReference type="ChEBI" id="CHEBI:62899"/>
        <dbReference type="EC" id="2.5.1.3"/>
    </reaction>
</comment>
<evidence type="ECO:0000256" key="9">
    <source>
        <dbReference type="ARBA" id="ARBA00047883"/>
    </source>
</evidence>
<evidence type="ECO:0000256" key="10">
    <source>
        <dbReference type="HAMAP-Rule" id="MF_00097"/>
    </source>
</evidence>
<dbReference type="InterPro" id="IPR034291">
    <property type="entry name" value="TMP_synthase"/>
</dbReference>
<evidence type="ECO:0000256" key="2">
    <source>
        <dbReference type="ARBA" id="ARBA00005165"/>
    </source>
</evidence>
<evidence type="ECO:0000313" key="14">
    <source>
        <dbReference type="EMBL" id="CUU67304.1"/>
    </source>
</evidence>
<dbReference type="GeneID" id="82888457"/>
<evidence type="ECO:0000256" key="6">
    <source>
        <dbReference type="ARBA" id="ARBA00022977"/>
    </source>
</evidence>
<feature type="binding site" evidence="10">
    <location>
        <position position="68"/>
    </location>
    <ligand>
        <name>4-amino-2-methyl-5-(diphosphooxymethyl)pyrimidine</name>
        <dbReference type="ChEBI" id="CHEBI:57841"/>
    </ligand>
</feature>
<dbReference type="SUPFAM" id="SSF51391">
    <property type="entry name" value="Thiamin phosphate synthase"/>
    <property type="match status" value="1"/>
</dbReference>
<comment type="function">
    <text evidence="1 10">Condenses 4-methyl-5-(beta-hydroxyethyl)thiazole monophosphate (THZ-P) and 2-methyl-4-amino-5-hydroxymethyl pyrimidine pyrophosphate (HMP-PP) to form thiamine monophosphate (TMP).</text>
</comment>
<keyword evidence="3 10" id="KW-0808">Transferase</keyword>
<evidence type="ECO:0000256" key="5">
    <source>
        <dbReference type="ARBA" id="ARBA00022842"/>
    </source>
</evidence>
<dbReference type="UniPathway" id="UPA00060">
    <property type="reaction ID" value="UER00141"/>
</dbReference>
<dbReference type="PANTHER" id="PTHR20857">
    <property type="entry name" value="THIAMINE-PHOSPHATE PYROPHOSPHORYLASE"/>
    <property type="match status" value="1"/>
</dbReference>
<dbReference type="CDD" id="cd00564">
    <property type="entry name" value="TMP_TenI"/>
    <property type="match status" value="1"/>
</dbReference>
<evidence type="ECO:0000256" key="4">
    <source>
        <dbReference type="ARBA" id="ARBA00022723"/>
    </source>
</evidence>
<comment type="catalytic activity">
    <reaction evidence="7 10 11">
        <text>4-methyl-5-(2-phosphooxyethyl)-thiazole + 4-amino-2-methyl-5-(diphosphooxymethyl)pyrimidine + H(+) = thiamine phosphate + diphosphate</text>
        <dbReference type="Rhea" id="RHEA:22328"/>
        <dbReference type="ChEBI" id="CHEBI:15378"/>
        <dbReference type="ChEBI" id="CHEBI:33019"/>
        <dbReference type="ChEBI" id="CHEBI:37575"/>
        <dbReference type="ChEBI" id="CHEBI:57841"/>
        <dbReference type="ChEBI" id="CHEBI:58296"/>
        <dbReference type="EC" id="2.5.1.3"/>
    </reaction>
</comment>
<dbReference type="Proteomes" id="UP000182498">
    <property type="component" value="Unassembled WGS sequence"/>
</dbReference>
<evidence type="ECO:0000256" key="3">
    <source>
        <dbReference type="ARBA" id="ARBA00022679"/>
    </source>
</evidence>
<evidence type="ECO:0000256" key="12">
    <source>
        <dbReference type="RuleBase" id="RU004253"/>
    </source>
</evidence>
<dbReference type="Gene3D" id="3.20.20.70">
    <property type="entry name" value="Aldolase class I"/>
    <property type="match status" value="1"/>
</dbReference>
<comment type="cofactor">
    <cofactor evidence="10">
        <name>Mg(2+)</name>
        <dbReference type="ChEBI" id="CHEBI:18420"/>
    </cofactor>
    <text evidence="10">Binds 1 Mg(2+) ion per subunit.</text>
</comment>
<reference evidence="16" key="2">
    <citation type="submission" date="2015-11" db="EMBL/GenBank/DDBJ databases">
        <authorList>
            <person name="Dugat-Bony E."/>
        </authorList>
    </citation>
    <scope>NUCLEOTIDE SEQUENCE [LARGE SCALE GENOMIC DNA]</scope>
    <source>
        <strain evidence="16">Mu292</strain>
    </source>
</reference>
<keyword evidence="16" id="KW-1185">Reference proteome</keyword>
<name>A0A0X2NP92_9CORY</name>
<feature type="domain" description="Thiamine phosphate synthase/TenI" evidence="13">
    <location>
        <begin position="6"/>
        <end position="195"/>
    </location>
</feature>
<dbReference type="HAMAP" id="MF_00097">
    <property type="entry name" value="TMP_synthase"/>
    <property type="match status" value="1"/>
</dbReference>
<keyword evidence="5 10" id="KW-0460">Magnesium</keyword>
<dbReference type="InterPro" id="IPR036206">
    <property type="entry name" value="ThiamineP_synth_sf"/>
</dbReference>
<comment type="similarity">
    <text evidence="10 11">Belongs to the thiamine-phosphate synthase family.</text>
</comment>
<comment type="catalytic activity">
    <reaction evidence="8 10 11">
        <text>2-(2-carboxy-4-methylthiazol-5-yl)ethyl phosphate + 4-amino-2-methyl-5-(diphosphooxymethyl)pyrimidine + 2 H(+) = thiamine phosphate + CO2 + diphosphate</text>
        <dbReference type="Rhea" id="RHEA:47848"/>
        <dbReference type="ChEBI" id="CHEBI:15378"/>
        <dbReference type="ChEBI" id="CHEBI:16526"/>
        <dbReference type="ChEBI" id="CHEBI:33019"/>
        <dbReference type="ChEBI" id="CHEBI:37575"/>
        <dbReference type="ChEBI" id="CHEBI:57841"/>
        <dbReference type="ChEBI" id="CHEBI:62890"/>
        <dbReference type="EC" id="2.5.1.3"/>
    </reaction>
</comment>
<dbReference type="GO" id="GO:0004789">
    <property type="term" value="F:thiamine-phosphate diphosphorylase activity"/>
    <property type="evidence" value="ECO:0007669"/>
    <property type="project" value="UniProtKB-UniRule"/>
</dbReference>
<gene>
    <name evidence="10" type="primary">thiE</name>
    <name evidence="15" type="ORF">CVA01_23540</name>
    <name evidence="14" type="ORF">CVAR292_02666</name>
</gene>
<dbReference type="OrthoDB" id="3243336at2"/>
<dbReference type="GO" id="GO:0009228">
    <property type="term" value="P:thiamine biosynthetic process"/>
    <property type="evidence" value="ECO:0007669"/>
    <property type="project" value="UniProtKB-KW"/>
</dbReference>
<evidence type="ECO:0000259" key="13">
    <source>
        <dbReference type="Pfam" id="PF02581"/>
    </source>
</evidence>
<evidence type="ECO:0000313" key="15">
    <source>
        <dbReference type="EMBL" id="GEC87040.1"/>
    </source>
</evidence>
<dbReference type="EC" id="2.5.1.3" evidence="10"/>
<organism evidence="14 16">
    <name type="scientific">Corynebacterium variabile</name>
    <dbReference type="NCBI Taxonomy" id="1727"/>
    <lineage>
        <taxon>Bacteria</taxon>
        <taxon>Bacillati</taxon>
        <taxon>Actinomycetota</taxon>
        <taxon>Actinomycetes</taxon>
        <taxon>Mycobacteriales</taxon>
        <taxon>Corynebacteriaceae</taxon>
        <taxon>Corynebacterium</taxon>
    </lineage>
</organism>
<dbReference type="GO" id="GO:0009229">
    <property type="term" value="P:thiamine diphosphate biosynthetic process"/>
    <property type="evidence" value="ECO:0007669"/>
    <property type="project" value="UniProtKB-UniRule"/>
</dbReference>
<feature type="binding site" evidence="10">
    <location>
        <begin position="192"/>
        <end position="193"/>
    </location>
    <ligand>
        <name>2-[(2R,5Z)-2-carboxy-4-methylthiazol-5(2H)-ylidene]ethyl phosphate</name>
        <dbReference type="ChEBI" id="CHEBI:62899"/>
    </ligand>
</feature>
<feature type="binding site" evidence="10">
    <location>
        <begin position="37"/>
        <end position="41"/>
    </location>
    <ligand>
        <name>4-amino-2-methyl-5-(diphosphooxymethyl)pyrimidine</name>
        <dbReference type="ChEBI" id="CHEBI:57841"/>
    </ligand>
</feature>
<feature type="binding site" evidence="10">
    <location>
        <position position="87"/>
    </location>
    <ligand>
        <name>Mg(2+)</name>
        <dbReference type="ChEBI" id="CHEBI:18420"/>
    </ligand>
</feature>
<dbReference type="GO" id="GO:0005737">
    <property type="term" value="C:cytoplasm"/>
    <property type="evidence" value="ECO:0007669"/>
    <property type="project" value="TreeGrafter"/>
</dbReference>
<dbReference type="Pfam" id="PF02581">
    <property type="entry name" value="TMP-TENI"/>
    <property type="match status" value="1"/>
</dbReference>
<comment type="pathway">
    <text evidence="2 10 12">Cofactor biosynthesis; thiamine diphosphate biosynthesis; thiamine phosphate from 4-amino-2-methyl-5-diphosphomethylpyrimidine and 4-methyl-5-(2-phosphoethyl)-thiazole: step 1/1.</text>
</comment>
<evidence type="ECO:0000256" key="8">
    <source>
        <dbReference type="ARBA" id="ARBA00047851"/>
    </source>
</evidence>
<dbReference type="GO" id="GO:0000287">
    <property type="term" value="F:magnesium ion binding"/>
    <property type="evidence" value="ECO:0007669"/>
    <property type="project" value="UniProtKB-UniRule"/>
</dbReference>
<proteinExistence type="inferred from homology"/>
<reference evidence="15 17" key="3">
    <citation type="submission" date="2019-06" db="EMBL/GenBank/DDBJ databases">
        <title>Whole genome shotgun sequence of Corynebacterium variabile NBRC 15286.</title>
        <authorList>
            <person name="Hosoyama A."/>
            <person name="Uohara A."/>
            <person name="Ohji S."/>
            <person name="Ichikawa N."/>
        </authorList>
    </citation>
    <scope>NUCLEOTIDE SEQUENCE [LARGE SCALE GENOMIC DNA]</scope>
    <source>
        <strain evidence="15 17">NBRC 15286</strain>
    </source>
</reference>
<dbReference type="Proteomes" id="UP000319986">
    <property type="component" value="Unassembled WGS sequence"/>
</dbReference>
<keyword evidence="4 10" id="KW-0479">Metal-binding</keyword>
<dbReference type="EMBL" id="BJNT01000019">
    <property type="protein sequence ID" value="GEC87040.1"/>
    <property type="molecule type" value="Genomic_DNA"/>
</dbReference>
<dbReference type="InterPro" id="IPR013785">
    <property type="entry name" value="Aldolase_TIM"/>
</dbReference>
<evidence type="ECO:0000256" key="1">
    <source>
        <dbReference type="ARBA" id="ARBA00003814"/>
    </source>
</evidence>
<sequence>MNDWSLYLVTDPQLGGGPAHVPGIVDAAVRGGVSVVQLRDKDATDEVVTQRAAQLKDTLADRVPLFVNDRVETAVELGLHLHIGQDDMPYCTARDLLPSGCMIGLSVETPAHLDAVARDIANGIRPPDVLGIGPVEQTSTKPDAAAPLGVEGVRTLAARARVLGIPTVAIGHVSTRNGAALLRAGVDGLCTVSAVMAAADPLAAAQDLRTLIDDTLTRQEIK</sequence>
<feature type="binding site" evidence="10">
    <location>
        <position position="106"/>
    </location>
    <ligand>
        <name>4-amino-2-methyl-5-(diphosphooxymethyl)pyrimidine</name>
        <dbReference type="ChEBI" id="CHEBI:57841"/>
    </ligand>
</feature>
<feature type="binding site" evidence="10">
    <location>
        <position position="69"/>
    </location>
    <ligand>
        <name>Mg(2+)</name>
        <dbReference type="ChEBI" id="CHEBI:18420"/>
    </ligand>
</feature>
<dbReference type="PANTHER" id="PTHR20857:SF15">
    <property type="entry name" value="THIAMINE-PHOSPHATE SYNTHASE"/>
    <property type="match status" value="1"/>
</dbReference>
<reference evidence="14" key="1">
    <citation type="submission" date="2015-11" db="EMBL/GenBank/DDBJ databases">
        <authorList>
            <person name="Zhang Y."/>
            <person name="Guo Z."/>
        </authorList>
    </citation>
    <scope>NUCLEOTIDE SEQUENCE [LARGE SCALE GENOMIC DNA]</scope>
    <source>
        <strain evidence="14">Mu292</strain>
    </source>
</reference>
<feature type="binding site" evidence="10">
    <location>
        <begin position="138"/>
        <end position="140"/>
    </location>
    <ligand>
        <name>2-[(2R,5Z)-2-carboxy-4-methylthiazol-5(2H)-ylidene]ethyl phosphate</name>
        <dbReference type="ChEBI" id="CHEBI:62899"/>
    </ligand>
</feature>
<evidence type="ECO:0000256" key="11">
    <source>
        <dbReference type="RuleBase" id="RU003826"/>
    </source>
</evidence>
<evidence type="ECO:0000313" key="16">
    <source>
        <dbReference type="Proteomes" id="UP000182498"/>
    </source>
</evidence>
<dbReference type="NCBIfam" id="TIGR00693">
    <property type="entry name" value="thiE"/>
    <property type="match status" value="1"/>
</dbReference>
<dbReference type="AlphaFoldDB" id="A0A0X2NP92"/>
<feature type="binding site" evidence="10">
    <location>
        <position position="141"/>
    </location>
    <ligand>
        <name>4-amino-2-methyl-5-(diphosphooxymethyl)pyrimidine</name>
        <dbReference type="ChEBI" id="CHEBI:57841"/>
    </ligand>
</feature>
<evidence type="ECO:0000256" key="7">
    <source>
        <dbReference type="ARBA" id="ARBA00047334"/>
    </source>
</evidence>
<evidence type="ECO:0000313" key="17">
    <source>
        <dbReference type="Proteomes" id="UP000319986"/>
    </source>
</evidence>
<protein>
    <recommendedName>
        <fullName evidence="10">Thiamine-phosphate synthase</fullName>
        <shortName evidence="10">TP synthase</shortName>
        <shortName evidence="10">TPS</shortName>
        <ecNumber evidence="10">2.5.1.3</ecNumber>
    </recommendedName>
    <alternativeName>
        <fullName evidence="10">Thiamine-phosphate pyrophosphorylase</fullName>
        <shortName evidence="10">TMP pyrophosphorylase</shortName>
        <shortName evidence="10">TMP-PPase</shortName>
    </alternativeName>
</protein>
<dbReference type="EMBL" id="FAUH01000021">
    <property type="protein sequence ID" value="CUU67304.1"/>
    <property type="molecule type" value="Genomic_DNA"/>
</dbReference>
<dbReference type="RefSeq" id="WP_073884717.1">
    <property type="nucleotide sequence ID" value="NZ_BJNT01000019.1"/>
</dbReference>
<dbReference type="InterPro" id="IPR022998">
    <property type="entry name" value="ThiamineP_synth_TenI"/>
</dbReference>